<keyword evidence="4 6" id="KW-0408">Iron</keyword>
<evidence type="ECO:0000256" key="2">
    <source>
        <dbReference type="ARBA" id="ARBA00022723"/>
    </source>
</evidence>
<evidence type="ECO:0000256" key="6">
    <source>
        <dbReference type="PIRSR" id="PIRSR602401-1"/>
    </source>
</evidence>
<evidence type="ECO:0000313" key="8">
    <source>
        <dbReference type="EMBL" id="PIG87076.1"/>
    </source>
</evidence>
<evidence type="ECO:0000256" key="5">
    <source>
        <dbReference type="ARBA" id="ARBA00023033"/>
    </source>
</evidence>
<dbReference type="GO" id="GO:0004497">
    <property type="term" value="F:monooxygenase activity"/>
    <property type="evidence" value="ECO:0007669"/>
    <property type="project" value="UniProtKB-KW"/>
</dbReference>
<dbReference type="InterPro" id="IPR001128">
    <property type="entry name" value="Cyt_P450"/>
</dbReference>
<comment type="caution">
    <text evidence="8">The sequence shown here is derived from an EMBL/GenBank/DDBJ whole genome shotgun (WGS) entry which is preliminary data.</text>
</comment>
<organism evidence="8 9">
    <name type="scientific">Aspergillus arachidicola</name>
    <dbReference type="NCBI Taxonomy" id="656916"/>
    <lineage>
        <taxon>Eukaryota</taxon>
        <taxon>Fungi</taxon>
        <taxon>Dikarya</taxon>
        <taxon>Ascomycota</taxon>
        <taxon>Pezizomycotina</taxon>
        <taxon>Eurotiomycetes</taxon>
        <taxon>Eurotiomycetidae</taxon>
        <taxon>Eurotiales</taxon>
        <taxon>Aspergillaceae</taxon>
        <taxon>Aspergillus</taxon>
        <taxon>Aspergillus subgen. Circumdati</taxon>
    </lineage>
</organism>
<dbReference type="InterPro" id="IPR002401">
    <property type="entry name" value="Cyt_P450_E_grp-I"/>
</dbReference>
<dbReference type="SUPFAM" id="SSF48264">
    <property type="entry name" value="Cytochrome P450"/>
    <property type="match status" value="1"/>
</dbReference>
<proteinExistence type="inferred from homology"/>
<evidence type="ECO:0000256" key="1">
    <source>
        <dbReference type="ARBA" id="ARBA00001971"/>
    </source>
</evidence>
<keyword evidence="2 6" id="KW-0479">Metal-binding</keyword>
<dbReference type="GO" id="GO:0005506">
    <property type="term" value="F:iron ion binding"/>
    <property type="evidence" value="ECO:0007669"/>
    <property type="project" value="InterPro"/>
</dbReference>
<dbReference type="Gene3D" id="1.10.630.10">
    <property type="entry name" value="Cytochrome P450"/>
    <property type="match status" value="1"/>
</dbReference>
<evidence type="ECO:0000313" key="9">
    <source>
        <dbReference type="Proteomes" id="UP000231358"/>
    </source>
</evidence>
<keyword evidence="5 7" id="KW-0503">Monooxygenase</keyword>
<sequence>MPSPIPKPKGVPILGNLFDLDGKNTWGSFNKLAKNYRPIFKINILGKDIVFITGAHLLEEVCDETRFRKCVAGPILAIRDAVNDSLFTAKHTEEEMISWGIAHRIMAPLVSWEAVEQVFSGIQETTDDLIKKWTADPDNRVHIMEGPEPAVIKAMDCATNEAMHRPLRLRIVNWLFYNRKWNAWIKTMRDYGADIVATRRANPTDKKDMLYALLEGKDPETGKGLTESQVLDEIINIFIGSATAPNLIAFAIRGCQAREELDAVVGGPSVRIEHEHLARLPYTEGVLRESFRLSGVAPGFNIEPLLETEGPVLLAGGEYEVPKDQALIAILAAVNRDPAVFEDPEAFKPERMVGEKFDQLPKGVKKGFGNGKRECIGKRYAWQWSFMVLASILKDVEFELADPNYKVGNDGVNCNGAFSVRPQEMFVVTGPRARAA</sequence>
<dbReference type="InterPro" id="IPR017972">
    <property type="entry name" value="Cyt_P450_CS"/>
</dbReference>
<evidence type="ECO:0000256" key="7">
    <source>
        <dbReference type="RuleBase" id="RU000461"/>
    </source>
</evidence>
<accession>A0A2G7G2J4</accession>
<protein>
    <submittedName>
        <fullName evidence="8">Cytochrome P450</fullName>
    </submittedName>
</protein>
<dbReference type="EMBL" id="NEXV01000198">
    <property type="protein sequence ID" value="PIG87076.1"/>
    <property type="molecule type" value="Genomic_DNA"/>
</dbReference>
<reference evidence="8 9" key="1">
    <citation type="submission" date="2017-05" db="EMBL/GenBank/DDBJ databases">
        <title>Genome sequence for an aflatoxigenic pathogen of Argentinian peanut, Aspergillus arachidicola.</title>
        <authorList>
            <person name="Moore G."/>
            <person name="Beltz S.B."/>
            <person name="Mack B.M."/>
        </authorList>
    </citation>
    <scope>NUCLEOTIDE SEQUENCE [LARGE SCALE GENOMIC DNA]</scope>
    <source>
        <strain evidence="8 9">CBS 117610</strain>
    </source>
</reference>
<dbReference type="PROSITE" id="PS00086">
    <property type="entry name" value="CYTOCHROME_P450"/>
    <property type="match status" value="1"/>
</dbReference>
<name>A0A2G7G2J4_9EURO</name>
<dbReference type="PANTHER" id="PTHR24303:SF31">
    <property type="entry name" value="CYTOCHROME P450 307A1-RELATED"/>
    <property type="match status" value="1"/>
</dbReference>
<feature type="binding site" description="axial binding residue" evidence="6">
    <location>
        <position position="375"/>
    </location>
    <ligand>
        <name>heme</name>
        <dbReference type="ChEBI" id="CHEBI:30413"/>
    </ligand>
    <ligandPart>
        <name>Fe</name>
        <dbReference type="ChEBI" id="CHEBI:18248"/>
    </ligandPart>
</feature>
<dbReference type="PANTHER" id="PTHR24303">
    <property type="entry name" value="HEME-BINDING MONOOXYGENASE FAMILY"/>
    <property type="match status" value="1"/>
</dbReference>
<dbReference type="PRINTS" id="PR00463">
    <property type="entry name" value="EP450I"/>
</dbReference>
<dbReference type="GO" id="GO:0020037">
    <property type="term" value="F:heme binding"/>
    <property type="evidence" value="ECO:0007669"/>
    <property type="project" value="InterPro"/>
</dbReference>
<dbReference type="STRING" id="656916.A0A2G7G2J4"/>
<comment type="similarity">
    <text evidence="7">Belongs to the cytochrome P450 family.</text>
</comment>
<dbReference type="InterPro" id="IPR036396">
    <property type="entry name" value="Cyt_P450_sf"/>
</dbReference>
<evidence type="ECO:0000256" key="4">
    <source>
        <dbReference type="ARBA" id="ARBA00023004"/>
    </source>
</evidence>
<keyword evidence="3 7" id="KW-0560">Oxidoreductase</keyword>
<comment type="cofactor">
    <cofactor evidence="1 6">
        <name>heme</name>
        <dbReference type="ChEBI" id="CHEBI:30413"/>
    </cofactor>
</comment>
<evidence type="ECO:0000256" key="3">
    <source>
        <dbReference type="ARBA" id="ARBA00023002"/>
    </source>
</evidence>
<keyword evidence="6 7" id="KW-0349">Heme</keyword>
<keyword evidence="9" id="KW-1185">Reference proteome</keyword>
<dbReference type="Pfam" id="PF00067">
    <property type="entry name" value="p450"/>
    <property type="match status" value="2"/>
</dbReference>
<dbReference type="Proteomes" id="UP000231358">
    <property type="component" value="Unassembled WGS sequence"/>
</dbReference>
<dbReference type="AlphaFoldDB" id="A0A2G7G2J4"/>
<dbReference type="GO" id="GO:0016705">
    <property type="term" value="F:oxidoreductase activity, acting on paired donors, with incorporation or reduction of molecular oxygen"/>
    <property type="evidence" value="ECO:0007669"/>
    <property type="project" value="InterPro"/>
</dbReference>
<gene>
    <name evidence="8" type="ORF">AARAC_004340</name>
</gene>